<reference evidence="1" key="1">
    <citation type="submission" date="2020-05" db="EMBL/GenBank/DDBJ databases">
        <title>Large-scale comparative analyses of tick genomes elucidate their genetic diversity and vector capacities.</title>
        <authorList>
            <person name="Jia N."/>
            <person name="Wang J."/>
            <person name="Shi W."/>
            <person name="Du L."/>
            <person name="Sun Y."/>
            <person name="Zhan W."/>
            <person name="Jiang J."/>
            <person name="Wang Q."/>
            <person name="Zhang B."/>
            <person name="Ji P."/>
            <person name="Sakyi L.B."/>
            <person name="Cui X."/>
            <person name="Yuan T."/>
            <person name="Jiang B."/>
            <person name="Yang W."/>
            <person name="Lam T.T.-Y."/>
            <person name="Chang Q."/>
            <person name="Ding S."/>
            <person name="Wang X."/>
            <person name="Zhu J."/>
            <person name="Ruan X."/>
            <person name="Zhao L."/>
            <person name="Wei J."/>
            <person name="Que T."/>
            <person name="Du C."/>
            <person name="Cheng J."/>
            <person name="Dai P."/>
            <person name="Han X."/>
            <person name="Huang E."/>
            <person name="Gao Y."/>
            <person name="Liu J."/>
            <person name="Shao H."/>
            <person name="Ye R."/>
            <person name="Li L."/>
            <person name="Wei W."/>
            <person name="Wang X."/>
            <person name="Wang C."/>
            <person name="Yang T."/>
            <person name="Huo Q."/>
            <person name="Li W."/>
            <person name="Guo W."/>
            <person name="Chen H."/>
            <person name="Zhou L."/>
            <person name="Ni X."/>
            <person name="Tian J."/>
            <person name="Zhou Y."/>
            <person name="Sheng Y."/>
            <person name="Liu T."/>
            <person name="Pan Y."/>
            <person name="Xia L."/>
            <person name="Li J."/>
            <person name="Zhao F."/>
            <person name="Cao W."/>
        </authorList>
    </citation>
    <scope>NUCLEOTIDE SEQUENCE</scope>
    <source>
        <strain evidence="1">Hyas-2018</strain>
    </source>
</reference>
<name>A0ACB7RJ55_HYAAI</name>
<proteinExistence type="predicted"/>
<keyword evidence="2" id="KW-1185">Reference proteome</keyword>
<gene>
    <name evidence="1" type="ORF">HPB50_020105</name>
</gene>
<dbReference type="Proteomes" id="UP000821845">
    <property type="component" value="Chromosome 9"/>
</dbReference>
<comment type="caution">
    <text evidence="1">The sequence shown here is derived from an EMBL/GenBank/DDBJ whole genome shotgun (WGS) entry which is preliminary data.</text>
</comment>
<accession>A0ACB7RJ55</accession>
<evidence type="ECO:0000313" key="2">
    <source>
        <dbReference type="Proteomes" id="UP000821845"/>
    </source>
</evidence>
<organism evidence="1 2">
    <name type="scientific">Hyalomma asiaticum</name>
    <name type="common">Tick</name>
    <dbReference type="NCBI Taxonomy" id="266040"/>
    <lineage>
        <taxon>Eukaryota</taxon>
        <taxon>Metazoa</taxon>
        <taxon>Ecdysozoa</taxon>
        <taxon>Arthropoda</taxon>
        <taxon>Chelicerata</taxon>
        <taxon>Arachnida</taxon>
        <taxon>Acari</taxon>
        <taxon>Parasitiformes</taxon>
        <taxon>Ixodida</taxon>
        <taxon>Ixodoidea</taxon>
        <taxon>Ixodidae</taxon>
        <taxon>Hyalomminae</taxon>
        <taxon>Hyalomma</taxon>
    </lineage>
</organism>
<sequence>MPYIHRTPSTLGGKFAGKLQLLYIDTKPGSLSRDKKYQAGVSLASNIISHLWKNGTISSEYMLNVIMSVPSTKNKDVISGALDTLKEAGNSSLFLDHVGFDISGHDLLRIIAKTYEELGIRGHRWQSDGITNCLVDVYWRSRIKAATSRRTAANTTRDYVDKVYVWTVDKPCTMRRFMRYVPRW</sequence>
<dbReference type="EMBL" id="CM023489">
    <property type="protein sequence ID" value="KAH6922907.1"/>
    <property type="molecule type" value="Genomic_DNA"/>
</dbReference>
<evidence type="ECO:0000313" key="1">
    <source>
        <dbReference type="EMBL" id="KAH6922907.1"/>
    </source>
</evidence>
<protein>
    <submittedName>
        <fullName evidence="1">Uncharacterized protein</fullName>
    </submittedName>
</protein>